<protein>
    <submittedName>
        <fullName evidence="1">Uncharacterized protein</fullName>
    </submittedName>
</protein>
<accession>A0A0N9W1I2</accession>
<dbReference type="EMBL" id="CP012808">
    <property type="protein sequence ID" value="ALH95370.1"/>
    <property type="molecule type" value="Genomic_DNA"/>
</dbReference>
<sequence length="222" mass="25635">MNNIYEQEGIYTKEANKFIFKVENQKRKTDDRSNIFNIHDATLINIRNNKYLITNLDAVAHSLSWSNQLGGLPVYFEKISCTYNELKNLINIEDMSTLSFQDLPSILKEKVLERPLHLKINHVEDITQQIKGHDDPETPIVQNVKLNTDISKLFKDQSICFFQQSGARWDGAIIEPNVPNTIAEVYIYQLDEGVEYIAMKEGDMATTSELECEDEQIKLFDN</sequence>
<dbReference type="AlphaFoldDB" id="A0A0N9W1I2"/>
<evidence type="ECO:0000313" key="1">
    <source>
        <dbReference type="EMBL" id="ALH95370.1"/>
    </source>
</evidence>
<organism evidence="1 2">
    <name type="scientific">Acinetobacter equi</name>
    <dbReference type="NCBI Taxonomy" id="1324350"/>
    <lineage>
        <taxon>Bacteria</taxon>
        <taxon>Pseudomonadati</taxon>
        <taxon>Pseudomonadota</taxon>
        <taxon>Gammaproteobacteria</taxon>
        <taxon>Moraxellales</taxon>
        <taxon>Moraxellaceae</taxon>
        <taxon>Acinetobacter</taxon>
    </lineage>
</organism>
<name>A0A0N9W1I2_9GAMM</name>
<dbReference type="RefSeq" id="WP_054581262.1">
    <property type="nucleotide sequence ID" value="NZ_CP012808.1"/>
</dbReference>
<proteinExistence type="predicted"/>
<reference evidence="1 2" key="1">
    <citation type="journal article" date="2015" name="Int. J. Syst. Evol. Microbiol.">
        <title>Acinetobacter equi sp. nov. isolated from horse faeces.</title>
        <authorList>
            <person name="Poppel M.T."/>
            <person name="Skiebe E."/>
            <person name="Laue M."/>
            <person name="Bergmann H."/>
            <person name="Ebersberger I."/>
            <person name="Garn T."/>
            <person name="Fruth A."/>
            <person name="Baumgardt S."/>
            <person name="Busse H.J."/>
            <person name="Wilharm G."/>
        </authorList>
    </citation>
    <scope>NUCLEOTIDE SEQUENCE [LARGE SCALE GENOMIC DNA]</scope>
    <source>
        <strain evidence="1 2">114</strain>
    </source>
</reference>
<evidence type="ECO:0000313" key="2">
    <source>
        <dbReference type="Proteomes" id="UP000064939"/>
    </source>
</evidence>
<dbReference type="KEGG" id="aei:AOY20_07370"/>
<gene>
    <name evidence="1" type="ORF">AOY20_07370</name>
</gene>
<dbReference type="Proteomes" id="UP000064939">
    <property type="component" value="Chromosome"/>
</dbReference>
<keyword evidence="2" id="KW-1185">Reference proteome</keyword>